<evidence type="ECO:0000256" key="1">
    <source>
        <dbReference type="SAM" id="SignalP"/>
    </source>
</evidence>
<accession>A0A8K1CN54</accession>
<dbReference type="EMBL" id="SPLM01000037">
    <property type="protein sequence ID" value="TMW65427.1"/>
    <property type="molecule type" value="Genomic_DNA"/>
</dbReference>
<proteinExistence type="predicted"/>
<reference evidence="2" key="1">
    <citation type="submission" date="2019-03" db="EMBL/GenBank/DDBJ databases">
        <title>Long read genome sequence of the mycoparasitic Pythium oligandrum ATCC 38472 isolated from sugarbeet rhizosphere.</title>
        <authorList>
            <person name="Gaulin E."/>
        </authorList>
    </citation>
    <scope>NUCLEOTIDE SEQUENCE</scope>
    <source>
        <strain evidence="2">ATCC 38472_TT</strain>
    </source>
</reference>
<dbReference type="OrthoDB" id="72542at2759"/>
<feature type="signal peptide" evidence="1">
    <location>
        <begin position="1"/>
        <end position="23"/>
    </location>
</feature>
<sequence length="179" mass="19500">MRLRAVVSSLVWLTLVFAPSVESSSSSNMADASIQESKIAQELLTAVRADAAVEADIMVQLESPEQMLQRVCNDSDSLDRAEKSSCVVNNLQQFAEDSQQQIKSFLATRTDDYADTTFFWINNSVSVKKAKGELILALSGLETVVEITQEQIFHTMTSGGGNANAHANKPKTFGLGVMH</sequence>
<evidence type="ECO:0000313" key="3">
    <source>
        <dbReference type="Proteomes" id="UP000794436"/>
    </source>
</evidence>
<keyword evidence="3" id="KW-1185">Reference proteome</keyword>
<gene>
    <name evidence="2" type="ORF">Poli38472_008069</name>
</gene>
<dbReference type="Proteomes" id="UP000794436">
    <property type="component" value="Unassembled WGS sequence"/>
</dbReference>
<feature type="chain" id="PRO_5035475881" evidence="1">
    <location>
        <begin position="24"/>
        <end position="179"/>
    </location>
</feature>
<protein>
    <submittedName>
        <fullName evidence="2">Uncharacterized protein</fullName>
    </submittedName>
</protein>
<keyword evidence="1" id="KW-0732">Signal</keyword>
<comment type="caution">
    <text evidence="2">The sequence shown here is derived from an EMBL/GenBank/DDBJ whole genome shotgun (WGS) entry which is preliminary data.</text>
</comment>
<organism evidence="2 3">
    <name type="scientific">Pythium oligandrum</name>
    <name type="common">Mycoparasitic fungus</name>
    <dbReference type="NCBI Taxonomy" id="41045"/>
    <lineage>
        <taxon>Eukaryota</taxon>
        <taxon>Sar</taxon>
        <taxon>Stramenopiles</taxon>
        <taxon>Oomycota</taxon>
        <taxon>Peronosporomycetes</taxon>
        <taxon>Pythiales</taxon>
        <taxon>Pythiaceae</taxon>
        <taxon>Pythium</taxon>
    </lineage>
</organism>
<evidence type="ECO:0000313" key="2">
    <source>
        <dbReference type="EMBL" id="TMW65427.1"/>
    </source>
</evidence>
<name>A0A8K1CN54_PYTOL</name>
<dbReference type="AlphaFoldDB" id="A0A8K1CN54"/>